<dbReference type="UniPathway" id="UPA00545">
    <property type="reaction ID" value="UER00823"/>
</dbReference>
<dbReference type="InterPro" id="IPR011050">
    <property type="entry name" value="Pectin_lyase_fold/virulence"/>
</dbReference>
<dbReference type="EMBL" id="JACGCM010000250">
    <property type="protein sequence ID" value="KAF6174704.1"/>
    <property type="molecule type" value="Genomic_DNA"/>
</dbReference>
<evidence type="ECO:0000256" key="2">
    <source>
        <dbReference type="ARBA" id="ARBA00006027"/>
    </source>
</evidence>
<dbReference type="InterPro" id="IPR035513">
    <property type="entry name" value="Invertase/methylesterase_inhib"/>
</dbReference>
<dbReference type="PANTHER" id="PTHR31707">
    <property type="entry name" value="PECTINESTERASE"/>
    <property type="match status" value="1"/>
</dbReference>
<dbReference type="AlphaFoldDB" id="A0A7J7P6E3"/>
<dbReference type="InterPro" id="IPR000070">
    <property type="entry name" value="Pectinesterase_cat"/>
</dbReference>
<evidence type="ECO:0000256" key="1">
    <source>
        <dbReference type="ARBA" id="ARBA00005184"/>
    </source>
</evidence>
<dbReference type="GO" id="GO:0042545">
    <property type="term" value="P:cell wall modification"/>
    <property type="evidence" value="ECO:0007669"/>
    <property type="project" value="UniProtKB-UniRule"/>
</dbReference>
<evidence type="ECO:0000256" key="3">
    <source>
        <dbReference type="ARBA" id="ARBA00007786"/>
    </source>
</evidence>
<evidence type="ECO:0000256" key="4">
    <source>
        <dbReference type="ARBA" id="ARBA00022801"/>
    </source>
</evidence>
<feature type="domain" description="Pectinesterase inhibitor" evidence="7">
    <location>
        <begin position="3"/>
        <end position="128"/>
    </location>
</feature>
<evidence type="ECO:0000256" key="5">
    <source>
        <dbReference type="ARBA" id="ARBA00023085"/>
    </source>
</evidence>
<evidence type="ECO:0000313" key="8">
    <source>
        <dbReference type="EMBL" id="KAF6174704.1"/>
    </source>
</evidence>
<dbReference type="Gene3D" id="1.20.140.40">
    <property type="entry name" value="Invertase/pectin methylesterase inhibitor family protein"/>
    <property type="match status" value="1"/>
</dbReference>
<comment type="caution">
    <text evidence="8">The sequence shown here is derived from an EMBL/GenBank/DDBJ whole genome shotgun (WGS) entry which is preliminary data.</text>
</comment>
<dbReference type="InterPro" id="IPR006501">
    <property type="entry name" value="Pectinesterase_inhib_dom"/>
</dbReference>
<comment type="function">
    <text evidence="6">Acts in the modification of cell walls via demethylesterification of cell wall pectin.</text>
</comment>
<dbReference type="SUPFAM" id="SSF101148">
    <property type="entry name" value="Plant invertase/pectin methylesterase inhibitor"/>
    <property type="match status" value="1"/>
</dbReference>
<name>A0A7J7P6E3_9MAGN</name>
<comment type="similarity">
    <text evidence="2">In the N-terminal section; belongs to the PMEI family.</text>
</comment>
<comment type="pathway">
    <text evidence="1 6">Glycan metabolism; pectin degradation; 2-dehydro-3-deoxy-D-gluconate from pectin: step 1/5.</text>
</comment>
<dbReference type="Pfam" id="PF01095">
    <property type="entry name" value="Pectinesterase"/>
    <property type="match status" value="1"/>
</dbReference>
<comment type="similarity">
    <text evidence="3">In the C-terminal section; belongs to the pectinesterase family.</text>
</comment>
<dbReference type="FunFam" id="2.160.20.10:FF:000001">
    <property type="entry name" value="Pectinesterase"/>
    <property type="match status" value="1"/>
</dbReference>
<dbReference type="SUPFAM" id="SSF51126">
    <property type="entry name" value="Pectin lyase-like"/>
    <property type="match status" value="1"/>
</dbReference>
<evidence type="ECO:0000256" key="6">
    <source>
        <dbReference type="RuleBase" id="RU000589"/>
    </source>
</evidence>
<dbReference type="PROSITE" id="PS00800">
    <property type="entry name" value="PECTINESTERASE_1"/>
    <property type="match status" value="1"/>
</dbReference>
<keyword evidence="6" id="KW-0961">Cell wall biogenesis/degradation</keyword>
<dbReference type="GO" id="GO:0045490">
    <property type="term" value="P:pectin catabolic process"/>
    <property type="evidence" value="ECO:0007669"/>
    <property type="project" value="UniProtKB-UniRule"/>
</dbReference>
<keyword evidence="4 6" id="KW-0378">Hydrolase</keyword>
<keyword evidence="6" id="KW-0964">Secreted</keyword>
<organism evidence="8 9">
    <name type="scientific">Kingdonia uniflora</name>
    <dbReference type="NCBI Taxonomy" id="39325"/>
    <lineage>
        <taxon>Eukaryota</taxon>
        <taxon>Viridiplantae</taxon>
        <taxon>Streptophyta</taxon>
        <taxon>Embryophyta</taxon>
        <taxon>Tracheophyta</taxon>
        <taxon>Spermatophyta</taxon>
        <taxon>Magnoliopsida</taxon>
        <taxon>Ranunculales</taxon>
        <taxon>Circaeasteraceae</taxon>
        <taxon>Kingdonia</taxon>
    </lineage>
</organism>
<reference evidence="8 9" key="1">
    <citation type="journal article" date="2020" name="IScience">
        <title>Genome Sequencing of the Endangered Kingdonia uniflora (Circaeasteraceae, Ranunculales) Reveals Potential Mechanisms of Evolutionary Specialization.</title>
        <authorList>
            <person name="Sun Y."/>
            <person name="Deng T."/>
            <person name="Zhang A."/>
            <person name="Moore M.J."/>
            <person name="Landis J.B."/>
            <person name="Lin N."/>
            <person name="Zhang H."/>
            <person name="Zhang X."/>
            <person name="Huang J."/>
            <person name="Zhang X."/>
            <person name="Sun H."/>
            <person name="Wang H."/>
        </authorList>
    </citation>
    <scope>NUCLEOTIDE SEQUENCE [LARGE SCALE GENOMIC DNA]</scope>
    <source>
        <strain evidence="8">TB1705</strain>
        <tissue evidence="8">Leaf</tissue>
    </source>
</reference>
<dbReference type="Gene3D" id="2.160.20.10">
    <property type="entry name" value="Single-stranded right-handed beta-helix, Pectin lyase-like"/>
    <property type="match status" value="1"/>
</dbReference>
<dbReference type="EC" id="3.1.1.11" evidence="6"/>
<comment type="subcellular location">
    <subcellularLocation>
        <location evidence="6">Secreted</location>
        <location evidence="6">Cell wall</location>
    </subcellularLocation>
</comment>
<dbReference type="OrthoDB" id="2019149at2759"/>
<dbReference type="InterPro" id="IPR018040">
    <property type="entry name" value="Pectinesterase_Tyr_AS"/>
</dbReference>
<dbReference type="SMART" id="SM00856">
    <property type="entry name" value="PMEI"/>
    <property type="match status" value="1"/>
</dbReference>
<dbReference type="Proteomes" id="UP000541444">
    <property type="component" value="Unassembled WGS sequence"/>
</dbReference>
<sequence length="476" mass="52658">MASDNDMVQERLEAVRVVHEAVVGASKWSRANMSTEWDQKMGPDNGGGGHSAWSDCVKLYEDSDYRLQRLVGLQPRHYSEHEHEDALSWLSAALTSHSTCVDGLKEKGHFVPESAGNLSDLLRRALALYSKKRYHKIRKMPRKPKTGLSQGLLAFWDSSTSKADYVVAQDGSGNYKTIKEVVSALAGRGGDQRVVIYVKSGVYQENVEIDRNIKNAMFVGDGIDKTIVTGYKSVQDGASTTSSATFGVSGDGFWARDMTFENTAGPEKHQAVALRVSSDFAAFYRCSFKGFQDTLFAHSLRQFYRDCHIYGTQDFIFGNAAAVFQNCYIFVRKPMGHQSNVITAQGREDKNQNTGTSIQGARIVPASEFEAEKGSFKSFLGRPWKKYSRTVIMKTDLDGMIDPKGWSEWSGNFALSTLFYAEYMNSGNGAATGNRVSWPGFHLFNNSSDVGSFTVSSFIQGDSWIPMTGVPFLSGI</sequence>
<protein>
    <recommendedName>
        <fullName evidence="6">Pectinesterase</fullName>
        <ecNumber evidence="6">3.1.1.11</ecNumber>
    </recommendedName>
</protein>
<gene>
    <name evidence="8" type="ORF">GIB67_008759</name>
</gene>
<evidence type="ECO:0000259" key="7">
    <source>
        <dbReference type="SMART" id="SM00856"/>
    </source>
</evidence>
<comment type="catalytic activity">
    <reaction evidence="6">
        <text>[(1-&gt;4)-alpha-D-galacturonosyl methyl ester](n) + n H2O = [(1-&gt;4)-alpha-D-galacturonosyl](n) + n methanol + n H(+)</text>
        <dbReference type="Rhea" id="RHEA:22380"/>
        <dbReference type="Rhea" id="RHEA-COMP:14570"/>
        <dbReference type="Rhea" id="RHEA-COMP:14573"/>
        <dbReference type="ChEBI" id="CHEBI:15377"/>
        <dbReference type="ChEBI" id="CHEBI:15378"/>
        <dbReference type="ChEBI" id="CHEBI:17790"/>
        <dbReference type="ChEBI" id="CHEBI:140522"/>
        <dbReference type="ChEBI" id="CHEBI:140523"/>
        <dbReference type="EC" id="3.1.1.11"/>
    </reaction>
</comment>
<dbReference type="Pfam" id="PF04043">
    <property type="entry name" value="PMEI"/>
    <property type="match status" value="1"/>
</dbReference>
<keyword evidence="5 6" id="KW-0063">Aspartyl esterase</keyword>
<accession>A0A7J7P6E3</accession>
<dbReference type="GO" id="GO:0030599">
    <property type="term" value="F:pectinesterase activity"/>
    <property type="evidence" value="ECO:0007669"/>
    <property type="project" value="UniProtKB-UniRule"/>
</dbReference>
<evidence type="ECO:0000313" key="9">
    <source>
        <dbReference type="Proteomes" id="UP000541444"/>
    </source>
</evidence>
<dbReference type="InterPro" id="IPR012334">
    <property type="entry name" value="Pectin_lyas_fold"/>
</dbReference>
<keyword evidence="6" id="KW-0134">Cell wall</keyword>
<proteinExistence type="inferred from homology"/>
<keyword evidence="9" id="KW-1185">Reference proteome</keyword>
<dbReference type="GO" id="GO:0004857">
    <property type="term" value="F:enzyme inhibitor activity"/>
    <property type="evidence" value="ECO:0007669"/>
    <property type="project" value="InterPro"/>
</dbReference>